<gene>
    <name evidence="14" type="primary">cpdB</name>
    <name evidence="14" type="ORF">ROA7023_00640</name>
</gene>
<comment type="similarity">
    <text evidence="5 11">Belongs to the 5'-nucleotidase family.</text>
</comment>
<dbReference type="OrthoDB" id="9803927at2"/>
<evidence type="ECO:0000256" key="4">
    <source>
        <dbReference type="ARBA" id="ARBA00004196"/>
    </source>
</evidence>
<evidence type="ECO:0000256" key="2">
    <source>
        <dbReference type="ARBA" id="ARBA00001730"/>
    </source>
</evidence>
<dbReference type="PANTHER" id="PTHR11575">
    <property type="entry name" value="5'-NUCLEOTIDASE-RELATED"/>
    <property type="match status" value="1"/>
</dbReference>
<evidence type="ECO:0000256" key="8">
    <source>
        <dbReference type="ARBA" id="ARBA00022741"/>
    </source>
</evidence>
<dbReference type="GO" id="GO:0000166">
    <property type="term" value="F:nucleotide binding"/>
    <property type="evidence" value="ECO:0007669"/>
    <property type="project" value="UniProtKB-KW"/>
</dbReference>
<evidence type="ECO:0000256" key="1">
    <source>
        <dbReference type="ARBA" id="ARBA00000527"/>
    </source>
</evidence>
<organism evidence="14 15">
    <name type="scientific">Roseisalinus antarcticus</name>
    <dbReference type="NCBI Taxonomy" id="254357"/>
    <lineage>
        <taxon>Bacteria</taxon>
        <taxon>Pseudomonadati</taxon>
        <taxon>Pseudomonadota</taxon>
        <taxon>Alphaproteobacteria</taxon>
        <taxon>Rhodobacterales</taxon>
        <taxon>Roseobacteraceae</taxon>
        <taxon>Roseisalinus</taxon>
    </lineage>
</organism>
<evidence type="ECO:0000256" key="5">
    <source>
        <dbReference type="ARBA" id="ARBA00006654"/>
    </source>
</evidence>
<dbReference type="InterPro" id="IPR041827">
    <property type="entry name" value="CpdB_N"/>
</dbReference>
<dbReference type="GO" id="GO:0030288">
    <property type="term" value="C:outer membrane-bounded periplasmic space"/>
    <property type="evidence" value="ECO:0007669"/>
    <property type="project" value="TreeGrafter"/>
</dbReference>
<keyword evidence="9 11" id="KW-0378">Hydrolase</keyword>
<keyword evidence="8 11" id="KW-0547">Nucleotide-binding</keyword>
<dbReference type="GO" id="GO:0046872">
    <property type="term" value="F:metal ion binding"/>
    <property type="evidence" value="ECO:0007669"/>
    <property type="project" value="UniProtKB-KW"/>
</dbReference>
<dbReference type="EMBL" id="FWFZ01000002">
    <property type="protein sequence ID" value="SLN22472.1"/>
    <property type="molecule type" value="Genomic_DNA"/>
</dbReference>
<dbReference type="Gene3D" id="3.90.780.10">
    <property type="entry name" value="5'-Nucleotidase, C-terminal domain"/>
    <property type="match status" value="1"/>
</dbReference>
<keyword evidence="15" id="KW-1185">Reference proteome</keyword>
<evidence type="ECO:0000256" key="10">
    <source>
        <dbReference type="ARBA" id="ARBA00023268"/>
    </source>
</evidence>
<dbReference type="Pfam" id="PF00149">
    <property type="entry name" value="Metallophos"/>
    <property type="match status" value="1"/>
</dbReference>
<dbReference type="RefSeq" id="WP_085877553.1">
    <property type="nucleotide sequence ID" value="NZ_FWFZ01000002.1"/>
</dbReference>
<dbReference type="SUPFAM" id="SSF56300">
    <property type="entry name" value="Metallo-dependent phosphatases"/>
    <property type="match status" value="1"/>
</dbReference>
<keyword evidence="10" id="KW-0511">Multifunctional enzyme</keyword>
<dbReference type="PRINTS" id="PR01607">
    <property type="entry name" value="APYRASEFAMLY"/>
</dbReference>
<dbReference type="GO" id="GO:0008663">
    <property type="term" value="F:2',3'-cyclic-nucleotide 2'-phosphodiesterase activity"/>
    <property type="evidence" value="ECO:0007669"/>
    <property type="project" value="UniProtKB-EC"/>
</dbReference>
<dbReference type="GO" id="GO:0008254">
    <property type="term" value="F:3'-nucleotidase activity"/>
    <property type="evidence" value="ECO:0007669"/>
    <property type="project" value="UniProtKB-EC"/>
</dbReference>
<keyword evidence="7" id="KW-0732">Signal</keyword>
<evidence type="ECO:0000313" key="15">
    <source>
        <dbReference type="Proteomes" id="UP000193900"/>
    </source>
</evidence>
<dbReference type="Proteomes" id="UP000193900">
    <property type="component" value="Unassembled WGS sequence"/>
</dbReference>
<dbReference type="Gene3D" id="3.60.21.10">
    <property type="match status" value="1"/>
</dbReference>
<evidence type="ECO:0000256" key="11">
    <source>
        <dbReference type="RuleBase" id="RU362119"/>
    </source>
</evidence>
<evidence type="ECO:0000259" key="13">
    <source>
        <dbReference type="Pfam" id="PF02872"/>
    </source>
</evidence>
<protein>
    <submittedName>
        <fullName evidence="14">2',3'-cyclic-nucleotide 2'-phosphodiesterase/3'-nucleotidase</fullName>
        <ecNumber evidence="14">3.1.3.6</ecNumber>
    </submittedName>
</protein>
<comment type="cofactor">
    <cofactor evidence="3">
        <name>a divalent metal cation</name>
        <dbReference type="ChEBI" id="CHEBI:60240"/>
    </cofactor>
</comment>
<evidence type="ECO:0000256" key="3">
    <source>
        <dbReference type="ARBA" id="ARBA00001968"/>
    </source>
</evidence>
<evidence type="ECO:0000256" key="9">
    <source>
        <dbReference type="ARBA" id="ARBA00022801"/>
    </source>
</evidence>
<evidence type="ECO:0000313" key="14">
    <source>
        <dbReference type="EMBL" id="SLN22472.1"/>
    </source>
</evidence>
<name>A0A1Y5RPI2_9RHOB</name>
<feature type="domain" description="Calcineurin-like phosphoesterase" evidence="12">
    <location>
        <begin position="14"/>
        <end position="249"/>
    </location>
</feature>
<keyword evidence="6" id="KW-0479">Metal-binding</keyword>
<evidence type="ECO:0000259" key="12">
    <source>
        <dbReference type="Pfam" id="PF00149"/>
    </source>
</evidence>
<dbReference type="EC" id="3.1.3.6" evidence="14"/>
<accession>A0A1Y5RPI2</accession>
<dbReference type="GO" id="GO:0009166">
    <property type="term" value="P:nucleotide catabolic process"/>
    <property type="evidence" value="ECO:0007669"/>
    <property type="project" value="InterPro"/>
</dbReference>
<dbReference type="AlphaFoldDB" id="A0A1Y5RPI2"/>
<dbReference type="InterPro" id="IPR029052">
    <property type="entry name" value="Metallo-depent_PP-like"/>
</dbReference>
<dbReference type="InterPro" id="IPR006179">
    <property type="entry name" value="5_nucleotidase/apyrase"/>
</dbReference>
<dbReference type="Pfam" id="PF02872">
    <property type="entry name" value="5_nucleotid_C"/>
    <property type="match status" value="1"/>
</dbReference>
<dbReference type="CDD" id="cd07410">
    <property type="entry name" value="MPP_CpdB_N"/>
    <property type="match status" value="1"/>
</dbReference>
<dbReference type="InterPro" id="IPR008334">
    <property type="entry name" value="5'-Nucleotdase_C"/>
</dbReference>
<dbReference type="NCBIfam" id="NF006938">
    <property type="entry name" value="PRK09420.1"/>
    <property type="match status" value="1"/>
</dbReference>
<dbReference type="InterPro" id="IPR006146">
    <property type="entry name" value="5'-Nucleotdase_CS"/>
</dbReference>
<dbReference type="InterPro" id="IPR036907">
    <property type="entry name" value="5'-Nucleotdase_C_sf"/>
</dbReference>
<dbReference type="PROSITE" id="PS00786">
    <property type="entry name" value="5_NUCLEOTIDASE_2"/>
    <property type="match status" value="1"/>
</dbReference>
<proteinExistence type="inferred from homology"/>
<evidence type="ECO:0000256" key="6">
    <source>
        <dbReference type="ARBA" id="ARBA00022723"/>
    </source>
</evidence>
<dbReference type="SUPFAM" id="SSF55816">
    <property type="entry name" value="5'-nucleotidase (syn. UDP-sugar hydrolase), C-terminal domain"/>
    <property type="match status" value="1"/>
</dbReference>
<dbReference type="PANTHER" id="PTHR11575:SF6">
    <property type="entry name" value="2',3'-CYCLIC-NUCLEOTIDE 2'-PHOSPHODIESTERASE_3'-NUCLEOTIDASE"/>
    <property type="match status" value="1"/>
</dbReference>
<comment type="subcellular location">
    <subcellularLocation>
        <location evidence="4">Cell envelope</location>
    </subcellularLocation>
</comment>
<dbReference type="InterPro" id="IPR004843">
    <property type="entry name" value="Calcineurin-like_PHP"/>
</dbReference>
<feature type="domain" description="5'-Nucleotidase C-terminal" evidence="13">
    <location>
        <begin position="341"/>
        <end position="534"/>
    </location>
</feature>
<evidence type="ECO:0000256" key="7">
    <source>
        <dbReference type="ARBA" id="ARBA00022729"/>
    </source>
</evidence>
<reference evidence="14 15" key="1">
    <citation type="submission" date="2017-03" db="EMBL/GenBank/DDBJ databases">
        <authorList>
            <person name="Afonso C.L."/>
            <person name="Miller P.J."/>
            <person name="Scott M.A."/>
            <person name="Spackman E."/>
            <person name="Goraichik I."/>
            <person name="Dimitrov K.M."/>
            <person name="Suarez D.L."/>
            <person name="Swayne D.E."/>
        </authorList>
    </citation>
    <scope>NUCLEOTIDE SEQUENCE [LARGE SCALE GENOMIC DNA]</scope>
    <source>
        <strain evidence="14 15">CECT 7023</strain>
    </source>
</reference>
<sequence>MPSRSDVVNGLARLRILATTDLHVHLTAYDYYADRPAPGTGFAHAASLIRQERSDADNTLLFDNGDFLQGTPLSDVIATEGVGGDLGTHPSVHAMNTLGYDGGTLGNHEFNYGLDFLESALDAAQFPMVSANVRRSGGGTLLTPWAILDRSMQMLDGSVETLRIGIIGFAPPQIVDWDSSHLSGRVETDDIVSSALAEVPRMRLAGADLVVALCHSGIGAETYKPRMENAAVPLAGVPGIDVIVAGHTHMVFPGEQFSATEVIDPEAGTLHGKPAVMAGFHASHVGRVDLLMEHDARSGRWHVAGQTCAVLPVIDTGEDPGIVAAAAPAHRTTLNHIRQPIGKTAGPIDSYFALTAPSASIQIVADAQRRHVAEAAADLPDLPMLSVAAPFRAGGWGGPENYVDIPAGPLAYRHAADLYLYPNTICVMEMIGVDIRDWLERSASLFNTVTPGSEGQRLIDSGVPSYNFDVFEGLTYQIDVGRPARFDPAGQLLDDRAARVTDITRDGRPVEDNDRFLVISNSYRMGGGGTFRAARRGTVLYLAKTSTRDVVAHHLKSERPVRPTAPRIWSFAPMDPTTRAIFQTGPGALTVARPDCLHDMIHLGPGKGGFERFSLAL</sequence>
<comment type="catalytic activity">
    <reaction evidence="2">
        <text>a nucleoside 2',3'-cyclic phosphate + H2O = a nucleoside 3'-phosphate + H(+)</text>
        <dbReference type="Rhea" id="RHEA:19621"/>
        <dbReference type="ChEBI" id="CHEBI:15377"/>
        <dbReference type="ChEBI" id="CHEBI:15378"/>
        <dbReference type="ChEBI" id="CHEBI:66949"/>
        <dbReference type="ChEBI" id="CHEBI:66954"/>
        <dbReference type="EC" id="3.1.4.16"/>
    </reaction>
</comment>
<comment type="catalytic activity">
    <reaction evidence="1">
        <text>a ribonucleoside 3'-phosphate + H2O = a ribonucleoside + phosphate</text>
        <dbReference type="Rhea" id="RHEA:10144"/>
        <dbReference type="ChEBI" id="CHEBI:13197"/>
        <dbReference type="ChEBI" id="CHEBI:15377"/>
        <dbReference type="ChEBI" id="CHEBI:18254"/>
        <dbReference type="ChEBI" id="CHEBI:43474"/>
        <dbReference type="EC" id="3.1.3.6"/>
    </reaction>
</comment>